<dbReference type="InterPro" id="IPR024391">
    <property type="entry name" value="LDB19_N"/>
</dbReference>
<dbReference type="EMBL" id="CP051139">
    <property type="protein sequence ID" value="QIW94948.1"/>
    <property type="molecule type" value="Genomic_DNA"/>
</dbReference>
<protein>
    <recommendedName>
        <fullName evidence="2">LDB19 N-terminal domain-containing protein</fullName>
    </recommendedName>
</protein>
<dbReference type="OrthoDB" id="3832628at2759"/>
<proteinExistence type="predicted"/>
<feature type="domain" description="LDB19 N-terminal" evidence="2">
    <location>
        <begin position="126"/>
        <end position="303"/>
    </location>
</feature>
<dbReference type="Proteomes" id="UP000503462">
    <property type="component" value="Chromosome 1"/>
</dbReference>
<evidence type="ECO:0000256" key="1">
    <source>
        <dbReference type="SAM" id="MobiDB-lite"/>
    </source>
</evidence>
<feature type="compositionally biased region" description="Basic and acidic residues" evidence="1">
    <location>
        <begin position="54"/>
        <end position="74"/>
    </location>
</feature>
<evidence type="ECO:0000259" key="2">
    <source>
        <dbReference type="Pfam" id="PF13002"/>
    </source>
</evidence>
<organism evidence="3 4">
    <name type="scientific">Peltaster fructicola</name>
    <dbReference type="NCBI Taxonomy" id="286661"/>
    <lineage>
        <taxon>Eukaryota</taxon>
        <taxon>Fungi</taxon>
        <taxon>Dikarya</taxon>
        <taxon>Ascomycota</taxon>
        <taxon>Pezizomycotina</taxon>
        <taxon>Dothideomycetes</taxon>
        <taxon>Dothideomycetes incertae sedis</taxon>
        <taxon>Peltaster</taxon>
    </lineage>
</organism>
<dbReference type="InterPro" id="IPR014752">
    <property type="entry name" value="Arrestin-like_C"/>
</dbReference>
<evidence type="ECO:0000313" key="3">
    <source>
        <dbReference type="EMBL" id="QIW94948.1"/>
    </source>
</evidence>
<feature type="region of interest" description="Disordered" evidence="1">
    <location>
        <begin position="37"/>
        <end position="78"/>
    </location>
</feature>
<gene>
    <name evidence="3" type="ORF">AMS68_000466</name>
</gene>
<dbReference type="AlphaFoldDB" id="A0A6H0XJY1"/>
<reference evidence="3 4" key="1">
    <citation type="journal article" date="2016" name="Sci. Rep.">
        <title>Peltaster fructicola genome reveals evolution from an invasive phytopathogen to an ectophytic parasite.</title>
        <authorList>
            <person name="Xu C."/>
            <person name="Chen H."/>
            <person name="Gleason M.L."/>
            <person name="Xu J.R."/>
            <person name="Liu H."/>
            <person name="Zhang R."/>
            <person name="Sun G."/>
        </authorList>
    </citation>
    <scope>NUCLEOTIDE SEQUENCE [LARGE SCALE GENOMIC DNA]</scope>
    <source>
        <strain evidence="3 4">LNHT1506</strain>
    </source>
</reference>
<evidence type="ECO:0000313" key="4">
    <source>
        <dbReference type="Proteomes" id="UP000503462"/>
    </source>
</evidence>
<accession>A0A6H0XJY1</accession>
<keyword evidence="4" id="KW-1185">Reference proteome</keyword>
<dbReference type="Pfam" id="PF13002">
    <property type="entry name" value="LDB19"/>
    <property type="match status" value="1"/>
</dbReference>
<name>A0A6H0XJY1_9PEZI</name>
<sequence length="454" mass="50362">MPILGIDLRARSSPFGSFTSSKSSSVTVSEIRADAMDLIKRPQIPGLGKKHGSHDKPRSHDRSQSKGKLDKDARPAPSKTTFTLNMAVESPPALFIDSPQTSSGHLLSGRLQVTPYAKDVTIDKITMFLEASTTTKKPVADRCRECTTQVADLYEWNFLSHPKTFVLSKGMQEIPFSHLIPGHISATTHGHIGSVDYSLHVRAVSNEGVETEFRQALILKRALRPGPEKNSIRVFPPTNLSLHVTLPSVIHPMGGFPVLCRMSGITTKKDDIQTRWRLRKLTWHIEEQESMISPACSKHSAKVGGEGKGIKTEHTRDIGMEELRGPFKTDFDDGMVEGEFEASMNASLKPQCDVDTANGLKISHSLILELVIAEEWAPNRKPQSATPTGAARVLRTQFNLVVTERLGMGISWDDEQPPMYEDVPDSPPHYANEETRIEDYDGDDLHHDVSHLRI</sequence>
<dbReference type="Gene3D" id="2.60.40.640">
    <property type="match status" value="1"/>
</dbReference>